<evidence type="ECO:0000313" key="4">
    <source>
        <dbReference type="EMBL" id="MBB6390576.1"/>
    </source>
</evidence>
<dbReference type="Pfam" id="PF01301">
    <property type="entry name" value="Glyco_hydro_35"/>
    <property type="match status" value="1"/>
</dbReference>
<dbReference type="InterPro" id="IPR001944">
    <property type="entry name" value="Glycoside_Hdrlase_35"/>
</dbReference>
<evidence type="ECO:0000313" key="5">
    <source>
        <dbReference type="Proteomes" id="UP000537775"/>
    </source>
</evidence>
<reference evidence="4 5" key="1">
    <citation type="submission" date="2020-08" db="EMBL/GenBank/DDBJ databases">
        <title>Sequencing the genomes of 1000 actinobacteria strains.</title>
        <authorList>
            <person name="Klenk H.-P."/>
        </authorList>
    </citation>
    <scope>NUCLEOTIDE SEQUENCE [LARGE SCALE GENOMIC DNA]</scope>
    <source>
        <strain evidence="4 5">DSM 12511</strain>
    </source>
</reference>
<keyword evidence="5" id="KW-1185">Reference proteome</keyword>
<dbReference type="GO" id="GO:0004553">
    <property type="term" value="F:hydrolase activity, hydrolyzing O-glycosyl compounds"/>
    <property type="evidence" value="ECO:0007669"/>
    <property type="project" value="InterPro"/>
</dbReference>
<organism evidence="4 5">
    <name type="scientific">Microbacterium thalassium</name>
    <dbReference type="NCBI Taxonomy" id="362649"/>
    <lineage>
        <taxon>Bacteria</taxon>
        <taxon>Bacillati</taxon>
        <taxon>Actinomycetota</taxon>
        <taxon>Actinomycetes</taxon>
        <taxon>Micrococcales</taxon>
        <taxon>Microbacteriaceae</taxon>
        <taxon>Microbacterium</taxon>
    </lineage>
</organism>
<dbReference type="PANTHER" id="PTHR23421">
    <property type="entry name" value="BETA-GALACTOSIDASE RELATED"/>
    <property type="match status" value="1"/>
</dbReference>
<name>A0A7X0FNA9_9MICO</name>
<dbReference type="InterPro" id="IPR031330">
    <property type="entry name" value="Gly_Hdrlase_35_cat"/>
</dbReference>
<dbReference type="GO" id="GO:0005975">
    <property type="term" value="P:carbohydrate metabolic process"/>
    <property type="evidence" value="ECO:0007669"/>
    <property type="project" value="InterPro"/>
</dbReference>
<evidence type="ECO:0000256" key="2">
    <source>
        <dbReference type="RuleBase" id="RU003679"/>
    </source>
</evidence>
<dbReference type="SUPFAM" id="SSF51445">
    <property type="entry name" value="(Trans)glycosidases"/>
    <property type="match status" value="1"/>
</dbReference>
<gene>
    <name evidence="4" type="ORF">HD594_000889</name>
</gene>
<dbReference type="Proteomes" id="UP000537775">
    <property type="component" value="Unassembled WGS sequence"/>
</dbReference>
<accession>A0A7X0FNA9</accession>
<dbReference type="EMBL" id="JACHML010000001">
    <property type="protein sequence ID" value="MBB6390576.1"/>
    <property type="molecule type" value="Genomic_DNA"/>
</dbReference>
<evidence type="ECO:0000256" key="1">
    <source>
        <dbReference type="ARBA" id="ARBA00009809"/>
    </source>
</evidence>
<dbReference type="RefSeq" id="WP_221446551.1">
    <property type="nucleotide sequence ID" value="NZ_BAAAJR010000003.1"/>
</dbReference>
<feature type="domain" description="Glycoside hydrolase 35 catalytic" evidence="3">
    <location>
        <begin position="44"/>
        <end position="189"/>
    </location>
</feature>
<dbReference type="InterPro" id="IPR017853">
    <property type="entry name" value="GH"/>
</dbReference>
<proteinExistence type="inferred from homology"/>
<dbReference type="AlphaFoldDB" id="A0A7X0FNA9"/>
<comment type="similarity">
    <text evidence="1 2">Belongs to the glycosyl hydrolase 35 family.</text>
</comment>
<protein>
    <recommendedName>
        <fullName evidence="3">Glycoside hydrolase 35 catalytic domain-containing protein</fullName>
    </recommendedName>
</protein>
<comment type="caution">
    <text evidence="4">The sequence shown here is derived from an EMBL/GenBank/DDBJ whole genome shotgun (WGS) entry which is preliminary data.</text>
</comment>
<dbReference type="Gene3D" id="3.20.20.80">
    <property type="entry name" value="Glycosidases"/>
    <property type="match status" value="1"/>
</dbReference>
<evidence type="ECO:0000259" key="3">
    <source>
        <dbReference type="Pfam" id="PF01301"/>
    </source>
</evidence>
<dbReference type="PRINTS" id="PR00742">
    <property type="entry name" value="GLHYDRLASE35"/>
</dbReference>
<sequence>MSEPGTAVSALTLRASATAGAELRPRMANDEDVRPGLELTSRRIVRNGRTWIPVSGEMHYSRVPRERWEQRLRQMAAGGITVVATYVPWIHHAPDDARASFDGNLDVAAFVDLARAQGLEVVLRIGPWVHGEIRNGGFPDWVQDAPVAHRTDDPAYLALVRAWWEQLGAALEGRCEPGTVLGIQLENELYDQPGHLVTLKRLARECGMSAPLWTATAWGGAQLPPEEVFPLYGGYADGFWVDPQAPWDATFRDHFFFSDVWDDPGIGADVRDGEAGDDRVPLSEWFPPATCELGGGMATAYHRRPLPTGRDVATVGHCKIGNGSAWQGYFMYVGGTNPRRGLQESHASGYPNDMPQLGYDFHAPVGESGRLGDGHAELRAQNAFLAAFGPMLDAKSSHLPDVRPSGVEDSETLRWAYRGDRDGGFLFVAWHQPHVPLAAYRAASFKLDLGDAVLRLPSAPIDIPAGTLARWPVHLATGGVRIEWLTASALTLLEGSVPTFVAVAEQDVPVELALGGGAVIEGAHELVDEGGDRVVARLEPSREPVRLVASGGAVDLLVLPAEEARRTWVPQDATGRARRLILADDEITWDADGRVELRTAAEHPGAASYDPIARAFTPLVVQYSDGIAQTRAVLVEPQLPAGDGRPRGYGSHDGRPSAPGDDVIAAFSAEYRLIVPEDAIDSDACLEVAWAGDVADLCVDGRIVADRFWDGSRWRVNCHDAGIVPGVDVVLRILPLAKDSIVHVPEAAQARRDAVAGDLLGVDEVRLTRRALWREGRAG</sequence>